<organism evidence="1 2">
    <name type="scientific">[Clostridium] leptum DSM 753</name>
    <dbReference type="NCBI Taxonomy" id="428125"/>
    <lineage>
        <taxon>Bacteria</taxon>
        <taxon>Bacillati</taxon>
        <taxon>Bacillota</taxon>
        <taxon>Clostridia</taxon>
        <taxon>Eubacteriales</taxon>
        <taxon>Oscillospiraceae</taxon>
        <taxon>Oscillospiraceae incertae sedis</taxon>
    </lineage>
</organism>
<evidence type="ECO:0000313" key="2">
    <source>
        <dbReference type="Proteomes" id="UP000003490"/>
    </source>
</evidence>
<protein>
    <submittedName>
        <fullName evidence="1">Uncharacterized protein</fullName>
    </submittedName>
</protein>
<proteinExistence type="predicted"/>
<dbReference type="AlphaFoldDB" id="A7VSW0"/>
<sequence>MTGTQSTGTPSEDKRKNTGHFLNIPAHRLLNCICITWRIRNGFSRMTNIITKTTRDVCML</sequence>
<dbReference type="HOGENOM" id="CLU_2933153_0_0_9"/>
<gene>
    <name evidence="1" type="ORF">CLOLEP_01651</name>
</gene>
<comment type="caution">
    <text evidence="1">The sequence shown here is derived from an EMBL/GenBank/DDBJ whole genome shotgun (WGS) entry which is preliminary data.</text>
</comment>
<evidence type="ECO:0000313" key="1">
    <source>
        <dbReference type="EMBL" id="EDO61256.1"/>
    </source>
</evidence>
<accession>A7VSW0</accession>
<dbReference type="EMBL" id="ABCB02000018">
    <property type="protein sequence ID" value="EDO61256.1"/>
    <property type="molecule type" value="Genomic_DNA"/>
</dbReference>
<reference evidence="1 2" key="2">
    <citation type="submission" date="2007-08" db="EMBL/GenBank/DDBJ databases">
        <authorList>
            <person name="Fulton L."/>
            <person name="Clifton S."/>
            <person name="Fulton B."/>
            <person name="Xu J."/>
            <person name="Minx P."/>
            <person name="Pepin K.H."/>
            <person name="Johnson M."/>
            <person name="Thiruvilangam P."/>
            <person name="Bhonagiri V."/>
            <person name="Nash W.E."/>
            <person name="Wang C."/>
            <person name="Mardis E.R."/>
            <person name="Wilson R.K."/>
        </authorList>
    </citation>
    <scope>NUCLEOTIDE SEQUENCE [LARGE SCALE GENOMIC DNA]</scope>
    <source>
        <strain evidence="1 2">DSM 753</strain>
    </source>
</reference>
<dbReference type="Proteomes" id="UP000003490">
    <property type="component" value="Unassembled WGS sequence"/>
</dbReference>
<name>A7VSW0_9FIRM</name>
<reference evidence="1 2" key="1">
    <citation type="submission" date="2007-08" db="EMBL/GenBank/DDBJ databases">
        <title>Draft genome sequence of Clostridium leptum (DSM 753).</title>
        <authorList>
            <person name="Sudarsanam P."/>
            <person name="Ley R."/>
            <person name="Guruge J."/>
            <person name="Turnbaugh P.J."/>
            <person name="Mahowald M."/>
            <person name="Liep D."/>
            <person name="Gordon J."/>
        </authorList>
    </citation>
    <scope>NUCLEOTIDE SEQUENCE [LARGE SCALE GENOMIC DNA]</scope>
    <source>
        <strain evidence="1 2">DSM 753</strain>
    </source>
</reference>